<dbReference type="EMBL" id="JAAOLE020000001">
    <property type="protein sequence ID" value="NVI49260.1"/>
    <property type="molecule type" value="Genomic_DNA"/>
</dbReference>
<dbReference type="RefSeq" id="WP_166213750.1">
    <property type="nucleotide sequence ID" value="NZ_CP088285.1"/>
</dbReference>
<protein>
    <submittedName>
        <fullName evidence="2">Uncharacterized protein</fullName>
    </submittedName>
</protein>
<gene>
    <name evidence="2" type="ORF">HAP48_041765</name>
</gene>
<comment type="caution">
    <text evidence="2">The sequence shown here is derived from an EMBL/GenBank/DDBJ whole genome shotgun (WGS) entry which is preliminary data.</text>
</comment>
<name>A0A974A5D6_9BRAD</name>
<organism evidence="2">
    <name type="scientific">Bradyrhizobium septentrionale</name>
    <dbReference type="NCBI Taxonomy" id="1404411"/>
    <lineage>
        <taxon>Bacteria</taxon>
        <taxon>Pseudomonadati</taxon>
        <taxon>Pseudomonadota</taxon>
        <taxon>Alphaproteobacteria</taxon>
        <taxon>Hyphomicrobiales</taxon>
        <taxon>Nitrobacteraceae</taxon>
        <taxon>Bradyrhizobium</taxon>
    </lineage>
</organism>
<dbReference type="AlphaFoldDB" id="A0A974A5D6"/>
<keyword evidence="1" id="KW-0812">Transmembrane</keyword>
<keyword evidence="1" id="KW-1133">Transmembrane helix</keyword>
<keyword evidence="1" id="KW-0472">Membrane</keyword>
<proteinExistence type="predicted"/>
<accession>A0A974A5D6</accession>
<evidence type="ECO:0000313" key="2">
    <source>
        <dbReference type="EMBL" id="NVI49260.1"/>
    </source>
</evidence>
<sequence length="199" mass="21578">MTAVAGLLIGLFVGHSSSQPFVEKQPDLPSMSQCVADTLALFGQKNPPTSETARDARDHCYSLIQSQGLLSDFALRKLNFFQQYRTSGVLMWMVVAVTLSGVMLAGFQLWASYRLAVAYQASLGNNNGGELTLERNRLVLKSSITGLFILLISFCFFLVFVIYVYRIEPMVDHSNSVSPPIPTLPMGGLGAPSPAKGGP</sequence>
<evidence type="ECO:0000256" key="1">
    <source>
        <dbReference type="SAM" id="Phobius"/>
    </source>
</evidence>
<feature type="transmembrane region" description="Helical" evidence="1">
    <location>
        <begin position="89"/>
        <end position="110"/>
    </location>
</feature>
<feature type="transmembrane region" description="Helical" evidence="1">
    <location>
        <begin position="144"/>
        <end position="165"/>
    </location>
</feature>
<reference evidence="2" key="1">
    <citation type="submission" date="2020-06" db="EMBL/GenBank/DDBJ databases">
        <title>Whole Genome Sequence of Bradyrhizobium sp. Strain 1S1.</title>
        <authorList>
            <person name="Bromfield E.S.P."/>
            <person name="Cloutier S."/>
        </authorList>
    </citation>
    <scope>NUCLEOTIDE SEQUENCE [LARGE SCALE GENOMIC DNA]</scope>
    <source>
        <strain evidence="2">1S1</strain>
    </source>
</reference>